<evidence type="ECO:0000313" key="5">
    <source>
        <dbReference type="Proteomes" id="UP000005714"/>
    </source>
</evidence>
<dbReference type="FunFam" id="3.90.850.10:FF:000002">
    <property type="entry name" value="2-hydroxyhepta-2,4-diene-1,7-dioate isomerase"/>
    <property type="match status" value="1"/>
</dbReference>
<dbReference type="eggNOG" id="COG0179">
    <property type="taxonomic scope" value="Bacteria"/>
</dbReference>
<dbReference type="PANTHER" id="PTHR11820:SF7">
    <property type="entry name" value="ACYLPYRUVASE FAHD1, MITOCHONDRIAL"/>
    <property type="match status" value="1"/>
</dbReference>
<comment type="caution">
    <text evidence="4">The sequence shown here is derived from an EMBL/GenBank/DDBJ whole genome shotgun (WGS) entry which is preliminary data.</text>
</comment>
<dbReference type="GO" id="GO:0019752">
    <property type="term" value="P:carboxylic acid metabolic process"/>
    <property type="evidence" value="ECO:0007669"/>
    <property type="project" value="UniProtKB-ARBA"/>
</dbReference>
<reference evidence="4 5" key="1">
    <citation type="submission" date="2010-04" db="EMBL/GenBank/DDBJ databases">
        <authorList>
            <person name="Qin X."/>
            <person name="Bachman B."/>
            <person name="Battles P."/>
            <person name="Bell A."/>
            <person name="Bess C."/>
            <person name="Bickham C."/>
            <person name="Chaboub L."/>
            <person name="Chen D."/>
            <person name="Coyle M."/>
            <person name="Deiros D.R."/>
            <person name="Dinh H."/>
            <person name="Forbes L."/>
            <person name="Fowler G."/>
            <person name="Francisco L."/>
            <person name="Fu Q."/>
            <person name="Gubbala S."/>
            <person name="Hale W."/>
            <person name="Han Y."/>
            <person name="Hemphill L."/>
            <person name="Highlander S.K."/>
            <person name="Hirani K."/>
            <person name="Hogues M."/>
            <person name="Jackson L."/>
            <person name="Jakkamsetti A."/>
            <person name="Javaid M."/>
            <person name="Jiang H."/>
            <person name="Korchina V."/>
            <person name="Kovar C."/>
            <person name="Lara F."/>
            <person name="Lee S."/>
            <person name="Mata R."/>
            <person name="Mathew T."/>
            <person name="Moen C."/>
            <person name="Morales K."/>
            <person name="Munidasa M."/>
            <person name="Nazareth L."/>
            <person name="Ngo R."/>
            <person name="Nguyen L."/>
            <person name="Okwuonu G."/>
            <person name="Ongeri F."/>
            <person name="Patil S."/>
            <person name="Petrosino J."/>
            <person name="Pham C."/>
            <person name="Pham P."/>
            <person name="Pu L.-L."/>
            <person name="Puazo M."/>
            <person name="Raj R."/>
            <person name="Reid J."/>
            <person name="Rouhana J."/>
            <person name="Saada N."/>
            <person name="Shang Y."/>
            <person name="Simmons D."/>
            <person name="Thornton R."/>
            <person name="Warren J."/>
            <person name="Weissenberger G."/>
            <person name="Zhang J."/>
            <person name="Zhang L."/>
            <person name="Zhou C."/>
            <person name="Zhu D."/>
            <person name="Muzny D."/>
            <person name="Worley K."/>
            <person name="Gibbs R."/>
        </authorList>
    </citation>
    <scope>NUCLEOTIDE SEQUENCE [LARGE SCALE GENOMIC DNA]</scope>
    <source>
        <strain evidence="4 5">ATCC 49030</strain>
    </source>
</reference>
<dbReference type="Pfam" id="PF10370">
    <property type="entry name" value="Rv2993c-like_N"/>
    <property type="match status" value="1"/>
</dbReference>
<keyword evidence="1" id="KW-0479">Metal-binding</keyword>
<evidence type="ECO:0000259" key="2">
    <source>
        <dbReference type="Pfam" id="PF01557"/>
    </source>
</evidence>
<dbReference type="AlphaFoldDB" id="D4YP28"/>
<dbReference type="EMBL" id="ADNU01000047">
    <property type="protein sequence ID" value="EFG46985.1"/>
    <property type="molecule type" value="Genomic_DNA"/>
</dbReference>
<name>D4YP28_9MICO</name>
<evidence type="ECO:0000256" key="1">
    <source>
        <dbReference type="ARBA" id="ARBA00022723"/>
    </source>
</evidence>
<sequence>MPMRIVRFVHNDAPHYGVVEGNLPEVSDDGTLDTSELEVAVLSSDPFFSPAQSTGERLPYDEVRMLAPILPRSKVIGVGRNFADHARELGNDVPVSPLTFFKPNTSVVGPGEPIRLPAISEEVSYEAELAVVISKIAKNVTPENAYSYVLGYTAANDVTLRDIQRIDKQWSRAKGFDSSCPLGPWIETEYDPENVRIRSWVDGELKQDGNTEDFIFDIPTVIAHLTEVMTLLPGDVILTGTPAGVGRIEAGNRVDIAIDGLGILSNPVMDV</sequence>
<dbReference type="GO" id="GO:0018773">
    <property type="term" value="F:acetylpyruvate hydrolase activity"/>
    <property type="evidence" value="ECO:0007669"/>
    <property type="project" value="TreeGrafter"/>
</dbReference>
<feature type="domain" description="Fumarylacetoacetase-like C-terminal" evidence="2">
    <location>
        <begin position="74"/>
        <end position="268"/>
    </location>
</feature>
<dbReference type="Gene3D" id="2.30.30.370">
    <property type="entry name" value="FAH"/>
    <property type="match status" value="1"/>
</dbReference>
<dbReference type="InterPro" id="IPR036663">
    <property type="entry name" value="Fumarylacetoacetase_C_sf"/>
</dbReference>
<protein>
    <submittedName>
        <fullName evidence="4">FAH family protein</fullName>
        <ecNumber evidence="4">3.7.1.2</ecNumber>
    </submittedName>
</protein>
<keyword evidence="4" id="KW-0378">Hydrolase</keyword>
<proteinExistence type="predicted"/>
<accession>D4YP28</accession>
<feature type="domain" description="Rv2993c-like N-terminal" evidence="3">
    <location>
        <begin position="3"/>
        <end position="68"/>
    </location>
</feature>
<evidence type="ECO:0000313" key="4">
    <source>
        <dbReference type="EMBL" id="EFG46985.1"/>
    </source>
</evidence>
<organism evidence="4 5">
    <name type="scientific">Brevibacterium mcbrellneri ATCC 49030</name>
    <dbReference type="NCBI Taxonomy" id="585530"/>
    <lineage>
        <taxon>Bacteria</taxon>
        <taxon>Bacillati</taxon>
        <taxon>Actinomycetota</taxon>
        <taxon>Actinomycetes</taxon>
        <taxon>Micrococcales</taxon>
        <taxon>Brevibacteriaceae</taxon>
        <taxon>Brevibacterium</taxon>
    </lineage>
</organism>
<keyword evidence="5" id="KW-1185">Reference proteome</keyword>
<dbReference type="Proteomes" id="UP000005714">
    <property type="component" value="Unassembled WGS sequence"/>
</dbReference>
<dbReference type="Gene3D" id="3.90.850.10">
    <property type="entry name" value="Fumarylacetoacetase-like, C-terminal domain"/>
    <property type="match status" value="1"/>
</dbReference>
<dbReference type="SUPFAM" id="SSF56529">
    <property type="entry name" value="FAH"/>
    <property type="match status" value="1"/>
</dbReference>
<dbReference type="InterPro" id="IPR018833">
    <property type="entry name" value="Rv2993c-like_N"/>
</dbReference>
<dbReference type="STRING" id="585530.HMPREF0183_1688"/>
<dbReference type="EC" id="3.7.1.2" evidence="4"/>
<dbReference type="GO" id="GO:0004334">
    <property type="term" value="F:fumarylacetoacetase activity"/>
    <property type="evidence" value="ECO:0007669"/>
    <property type="project" value="UniProtKB-EC"/>
</dbReference>
<dbReference type="GO" id="GO:0046872">
    <property type="term" value="F:metal ion binding"/>
    <property type="evidence" value="ECO:0007669"/>
    <property type="project" value="UniProtKB-KW"/>
</dbReference>
<dbReference type="InterPro" id="IPR011234">
    <property type="entry name" value="Fumarylacetoacetase-like_C"/>
</dbReference>
<gene>
    <name evidence="4" type="primary">fahA2</name>
    <name evidence="4" type="ORF">HMPREF0183_1688</name>
</gene>
<dbReference type="GO" id="GO:0016853">
    <property type="term" value="F:isomerase activity"/>
    <property type="evidence" value="ECO:0007669"/>
    <property type="project" value="UniProtKB-ARBA"/>
</dbReference>
<dbReference type="Pfam" id="PF01557">
    <property type="entry name" value="FAA_hydrolase"/>
    <property type="match status" value="1"/>
</dbReference>
<dbReference type="PANTHER" id="PTHR11820">
    <property type="entry name" value="ACYLPYRUVASE"/>
    <property type="match status" value="1"/>
</dbReference>
<evidence type="ECO:0000259" key="3">
    <source>
        <dbReference type="Pfam" id="PF10370"/>
    </source>
</evidence>